<organism evidence="1 2">
    <name type="scientific">Kalanchoe fedtschenkoi</name>
    <name type="common">Lavender scallops</name>
    <name type="synonym">South American air plant</name>
    <dbReference type="NCBI Taxonomy" id="63787"/>
    <lineage>
        <taxon>Eukaryota</taxon>
        <taxon>Viridiplantae</taxon>
        <taxon>Streptophyta</taxon>
        <taxon>Embryophyta</taxon>
        <taxon>Tracheophyta</taxon>
        <taxon>Spermatophyta</taxon>
        <taxon>Magnoliopsida</taxon>
        <taxon>eudicotyledons</taxon>
        <taxon>Gunneridae</taxon>
        <taxon>Pentapetalae</taxon>
        <taxon>Saxifragales</taxon>
        <taxon>Crassulaceae</taxon>
        <taxon>Kalanchoe</taxon>
    </lineage>
</organism>
<reference evidence="1" key="1">
    <citation type="submission" date="2021-01" db="UniProtKB">
        <authorList>
            <consortium name="EnsemblPlants"/>
        </authorList>
    </citation>
    <scope>IDENTIFICATION</scope>
</reference>
<evidence type="ECO:0000313" key="1">
    <source>
        <dbReference type="EnsemblPlants" id="Kaladp1316s0001.1.v1.1"/>
    </source>
</evidence>
<protein>
    <submittedName>
        <fullName evidence="1">Uncharacterized protein</fullName>
    </submittedName>
</protein>
<dbReference type="EnsemblPlants" id="Kaladp1316s0001.1.v1.1">
    <property type="protein sequence ID" value="Kaladp1316s0001.1.v1.1"/>
    <property type="gene ID" value="Kaladp1316s0001.v1.1"/>
</dbReference>
<dbReference type="Proteomes" id="UP000594263">
    <property type="component" value="Unplaced"/>
</dbReference>
<name>A0A7N0VM49_KALFE</name>
<keyword evidence="2" id="KW-1185">Reference proteome</keyword>
<dbReference type="AlphaFoldDB" id="A0A7N0VM49"/>
<dbReference type="Gramene" id="Kaladp1316s0001.1.v1.1">
    <property type="protein sequence ID" value="Kaladp1316s0001.1.v1.1"/>
    <property type="gene ID" value="Kaladp1316s0001.v1.1"/>
</dbReference>
<proteinExistence type="predicted"/>
<dbReference type="PANTHER" id="PTHR36809">
    <property type="entry name" value="TRANSMEMBRANE PROTEIN"/>
    <property type="match status" value="1"/>
</dbReference>
<accession>A0A7N0VM49</accession>
<dbReference type="PANTHER" id="PTHR36809:SF1">
    <property type="entry name" value="TRANSMEMBRANE PROTEIN"/>
    <property type="match status" value="1"/>
</dbReference>
<evidence type="ECO:0000313" key="2">
    <source>
        <dbReference type="Proteomes" id="UP000594263"/>
    </source>
</evidence>
<sequence length="107" mass="11875">MEAASVVSRTWLTSSTTSGSARVGYGNQRADHWGWQHARRRRRLEVKTRAVTEVVADSLNLTPVDITWEIVVGSIAGATPFVVAGIEFSKRIVSTLRFSRCPTCIHF</sequence>